<accession>A0A183LZI6</accession>
<sequence length="156" mass="17969">MNTVVLSAIRAGSLSGRTVDRKSLTISPQPPRGFIMEHFSRSEENIVCETDKPRIKASSYNATEPSSANSASSVLVTGPLNEISQIPEKNELKSHDHGHHHHHHHHNHHHHHHHHHHHRHNNHGHHRNRGLTHTMTRVVESRRYLMFTKSLPFWVS</sequence>
<organism evidence="1 2">
    <name type="scientific">Schistosoma margrebowiei</name>
    <dbReference type="NCBI Taxonomy" id="48269"/>
    <lineage>
        <taxon>Eukaryota</taxon>
        <taxon>Metazoa</taxon>
        <taxon>Spiralia</taxon>
        <taxon>Lophotrochozoa</taxon>
        <taxon>Platyhelminthes</taxon>
        <taxon>Trematoda</taxon>
        <taxon>Digenea</taxon>
        <taxon>Strigeidida</taxon>
        <taxon>Schistosomatoidea</taxon>
        <taxon>Schistosomatidae</taxon>
        <taxon>Schistosoma</taxon>
    </lineage>
</organism>
<evidence type="ECO:0000313" key="2">
    <source>
        <dbReference type="Proteomes" id="UP000277204"/>
    </source>
</evidence>
<dbReference type="Proteomes" id="UP000277204">
    <property type="component" value="Unassembled WGS sequence"/>
</dbReference>
<protein>
    <submittedName>
        <fullName evidence="1">Uncharacterized protein</fullName>
    </submittedName>
</protein>
<gene>
    <name evidence="1" type="ORF">SMRZ_LOCUS9211</name>
</gene>
<name>A0A183LZI6_9TREM</name>
<proteinExistence type="predicted"/>
<keyword evidence="2" id="KW-1185">Reference proteome</keyword>
<dbReference type="EMBL" id="UZAI01004271">
    <property type="protein sequence ID" value="VDO85292.1"/>
    <property type="molecule type" value="Genomic_DNA"/>
</dbReference>
<dbReference type="AlphaFoldDB" id="A0A183LZI6"/>
<evidence type="ECO:0000313" key="1">
    <source>
        <dbReference type="EMBL" id="VDO85292.1"/>
    </source>
</evidence>
<reference evidence="1 2" key="1">
    <citation type="submission" date="2018-11" db="EMBL/GenBank/DDBJ databases">
        <authorList>
            <consortium name="Pathogen Informatics"/>
        </authorList>
    </citation>
    <scope>NUCLEOTIDE SEQUENCE [LARGE SCALE GENOMIC DNA]</scope>
    <source>
        <strain evidence="1 2">Zambia</strain>
    </source>
</reference>